<dbReference type="Gene3D" id="6.10.250.860">
    <property type="match status" value="1"/>
</dbReference>
<feature type="region of interest" description="Disordered" evidence="7">
    <location>
        <begin position="1"/>
        <end position="61"/>
    </location>
</feature>
<dbReference type="GO" id="GO:0006896">
    <property type="term" value="P:Golgi to vacuole transport"/>
    <property type="evidence" value="ECO:0007669"/>
    <property type="project" value="TreeGrafter"/>
</dbReference>
<proteinExistence type="inferred from homology"/>
<dbReference type="EMBL" id="VIBQ01000017">
    <property type="protein sequence ID" value="KAB8360764.1"/>
    <property type="molecule type" value="Genomic_DNA"/>
</dbReference>
<dbReference type="PANTHER" id="PTHR12965:SF0">
    <property type="entry name" value="VACUOLAR PROTEIN SORTING-ASSOCIATED PROTEIN 54"/>
    <property type="match status" value="1"/>
</dbReference>
<dbReference type="InterPro" id="IPR039745">
    <property type="entry name" value="Vps54"/>
</dbReference>
<gene>
    <name evidence="9" type="ORF">FH972_024498</name>
</gene>
<dbReference type="Pfam" id="PF07928">
    <property type="entry name" value="Vps54"/>
    <property type="match status" value="1"/>
</dbReference>
<evidence type="ECO:0000259" key="8">
    <source>
        <dbReference type="Pfam" id="PF07928"/>
    </source>
</evidence>
<dbReference type="GO" id="GO:0000938">
    <property type="term" value="C:GARP complex"/>
    <property type="evidence" value="ECO:0007669"/>
    <property type="project" value="InterPro"/>
</dbReference>
<feature type="compositionally biased region" description="Polar residues" evidence="7">
    <location>
        <begin position="213"/>
        <end position="222"/>
    </location>
</feature>
<keyword evidence="6" id="KW-0175">Coiled coil</keyword>
<dbReference type="GO" id="GO:0005829">
    <property type="term" value="C:cytosol"/>
    <property type="evidence" value="ECO:0007669"/>
    <property type="project" value="GOC"/>
</dbReference>
<protein>
    <recommendedName>
        <fullName evidence="8">Vacuolar protein sorting-associated protein 54 C-terminal domain-containing protein</fullName>
    </recommendedName>
</protein>
<feature type="region of interest" description="Disordered" evidence="7">
    <location>
        <begin position="1073"/>
        <end position="1136"/>
    </location>
</feature>
<evidence type="ECO:0000313" key="10">
    <source>
        <dbReference type="Proteomes" id="UP000327013"/>
    </source>
</evidence>
<feature type="compositionally biased region" description="Low complexity" evidence="7">
    <location>
        <begin position="183"/>
        <end position="198"/>
    </location>
</feature>
<keyword evidence="3" id="KW-0813">Transport</keyword>
<reference evidence="9 10" key="1">
    <citation type="submission" date="2019-06" db="EMBL/GenBank/DDBJ databases">
        <title>A chromosomal-level reference genome of Carpinus fangiana (Coryloideae, Betulaceae).</title>
        <authorList>
            <person name="Yang X."/>
            <person name="Wang Z."/>
            <person name="Zhang L."/>
            <person name="Hao G."/>
            <person name="Liu J."/>
            <person name="Yang Y."/>
        </authorList>
    </citation>
    <scope>NUCLEOTIDE SEQUENCE [LARGE SCALE GENOMIC DNA]</scope>
    <source>
        <strain evidence="9">Cfa_2016G</strain>
        <tissue evidence="9">Leaf</tissue>
    </source>
</reference>
<evidence type="ECO:0000313" key="9">
    <source>
        <dbReference type="EMBL" id="KAB8360764.1"/>
    </source>
</evidence>
<dbReference type="GO" id="GO:0019905">
    <property type="term" value="F:syntaxin binding"/>
    <property type="evidence" value="ECO:0007669"/>
    <property type="project" value="TreeGrafter"/>
</dbReference>
<dbReference type="InterPro" id="IPR012501">
    <property type="entry name" value="Vps54_C"/>
</dbReference>
<dbReference type="GO" id="GO:0042147">
    <property type="term" value="P:retrograde transport, endosome to Golgi"/>
    <property type="evidence" value="ECO:0007669"/>
    <property type="project" value="InterPro"/>
</dbReference>
<comment type="subcellular location">
    <subcellularLocation>
        <location evidence="1">Golgi apparatus</location>
        <location evidence="1">trans-Golgi network</location>
    </subcellularLocation>
</comment>
<evidence type="ECO:0000256" key="5">
    <source>
        <dbReference type="ARBA" id="ARBA00023034"/>
    </source>
</evidence>
<evidence type="ECO:0000256" key="3">
    <source>
        <dbReference type="ARBA" id="ARBA00022448"/>
    </source>
</evidence>
<evidence type="ECO:0000256" key="1">
    <source>
        <dbReference type="ARBA" id="ARBA00004601"/>
    </source>
</evidence>
<comment type="caution">
    <text evidence="9">The sequence shown here is derived from an EMBL/GenBank/DDBJ whole genome shotgun (WGS) entry which is preliminary data.</text>
</comment>
<comment type="similarity">
    <text evidence="2">Belongs to the VPS54 family.</text>
</comment>
<keyword evidence="4" id="KW-0653">Protein transport</keyword>
<evidence type="ECO:0000256" key="6">
    <source>
        <dbReference type="ARBA" id="ARBA00023054"/>
    </source>
</evidence>
<dbReference type="AlphaFoldDB" id="A0A5N6L0Q3"/>
<name>A0A5N6L0Q3_9ROSI</name>
<feature type="compositionally biased region" description="Basic and acidic residues" evidence="7">
    <location>
        <begin position="1111"/>
        <end position="1129"/>
    </location>
</feature>
<organism evidence="9 10">
    <name type="scientific">Carpinus fangiana</name>
    <dbReference type="NCBI Taxonomy" id="176857"/>
    <lineage>
        <taxon>Eukaryota</taxon>
        <taxon>Viridiplantae</taxon>
        <taxon>Streptophyta</taxon>
        <taxon>Embryophyta</taxon>
        <taxon>Tracheophyta</taxon>
        <taxon>Spermatophyta</taxon>
        <taxon>Magnoliopsida</taxon>
        <taxon>eudicotyledons</taxon>
        <taxon>Gunneridae</taxon>
        <taxon>Pentapetalae</taxon>
        <taxon>rosids</taxon>
        <taxon>fabids</taxon>
        <taxon>Fagales</taxon>
        <taxon>Betulaceae</taxon>
        <taxon>Carpinus</taxon>
    </lineage>
</organism>
<dbReference type="GO" id="GO:0015031">
    <property type="term" value="P:protein transport"/>
    <property type="evidence" value="ECO:0007669"/>
    <property type="project" value="UniProtKB-KW"/>
</dbReference>
<evidence type="ECO:0000256" key="2">
    <source>
        <dbReference type="ARBA" id="ARBA00009150"/>
    </source>
</evidence>
<dbReference type="OrthoDB" id="10259024at2759"/>
<feature type="region of interest" description="Disordered" evidence="7">
    <location>
        <begin position="531"/>
        <end position="559"/>
    </location>
</feature>
<feature type="compositionally biased region" description="Basic and acidic residues" evidence="7">
    <location>
        <begin position="1078"/>
        <end position="1089"/>
    </location>
</feature>
<evidence type="ECO:0000256" key="4">
    <source>
        <dbReference type="ARBA" id="ARBA00022927"/>
    </source>
</evidence>
<keyword evidence="10" id="KW-1185">Reference proteome</keyword>
<accession>A0A5N6L0Q3</accession>
<feature type="region of interest" description="Disordered" evidence="7">
    <location>
        <begin position="243"/>
        <end position="262"/>
    </location>
</feature>
<evidence type="ECO:0000256" key="7">
    <source>
        <dbReference type="SAM" id="MobiDB-lite"/>
    </source>
</evidence>
<feature type="compositionally biased region" description="Low complexity" evidence="7">
    <location>
        <begin position="1092"/>
        <end position="1101"/>
    </location>
</feature>
<sequence>MYSPSPRKSVESVDSPIVSPGARSPSTSRARYPFPRYDSSQRPAVNRMPNGRRGSNASLASSIGGTLDAAAHNTQQMNELSQNAISTLLSPAIVRTGLIPHTSLPASATHRAPSARDIPPVTLTSIPHVETSSFKNYLDSVGALYESYQRAKAANEEAASYIFGKKDEDPDYFPSSSRRGSQASLQSLRRPPSLLSPLSPGPPSPRGLSARRNNNAPTPLSTIPNVYFEDDFHLENPRTFDVVSEKSEVIPPPPPGRHDDANGDAKIPAPARRKALHTNAILQEKLSWYMDTVEVHLIQAISQASSSFFTALGSLKDLQSEADESIASIKSLRNVLQELDNGMAVGGLEIVKMRRRRENIRKLSQAISQLCDVVESAKYCEDLVDRGELGEATTRLAGLEKLIAGRDSGGFDLRQLNALKGLSEGIFELRLRIGRGYEGQFVEALLTDLRQHVQSVPPEVTLHRWAHASLRSRSGLVKPVDGTPAYTIPNESLRPDLMAALAGLSRAGHTARAATAYREAVMREIKSMIRRHLPSSSDDDVESITSTSTRGGRKLNQQEKSSILARNLRNLDPESAEELLIKVYTSVGEALRRLGVQVKVLLDVTLSIERPVSETPQSPTKAQTKQADISGEVMQALDLSSLLGQAVDVIQTQITKVLKVRADQSSRLPLQRFLRYFMLNRLFKDECEAVSSRPGDVLQQVVNAHVNDFLTIMSEYEKKHVTQVLDADKWEAVELTPRDSAALDRVLQGLDSTPKAWTQFTSLWGDTVVANNKDATESAISAATNGETSAAPSNASIDSQRYILVASTTTILHGIDTFLNLTAGIPSLAPDAAGRLLDYLKLANSRACQLILGAGATKSAGLKNITTKHLALASQLCSFVVALVPYAREFVRRQATNNTTTSNALQEFDRVKTLFQDHQSSIHDKLVEIMSARCNAHIKAFKIIDFDTPAAGAKTPSAYVEALAKESGTLHRVLSRHVAEIDLRMVMLPIFEHYKTEWGKALMETVSGVKTEEGKQRLLNDFQFLDGKLNKMDGSNGFTAELIGIVEAIVIAAPVASAAKDESNASVEAQLPSISAGEDIKPDEVEKQGQDSVTAATASAANSEPAILPEMIEKIAEAATDKDDEKQDTTKTSVEIMGGDVGGAAVSVVKDPSALFDADAEADEGGGE</sequence>
<feature type="region of interest" description="Disordered" evidence="7">
    <location>
        <begin position="172"/>
        <end position="222"/>
    </location>
</feature>
<keyword evidence="5" id="KW-0333">Golgi apparatus</keyword>
<dbReference type="PANTHER" id="PTHR12965">
    <property type="entry name" value="VACUOLAR PROTEIN SORTING 54"/>
    <property type="match status" value="1"/>
</dbReference>
<feature type="domain" description="Vacuolar protein sorting-associated protein 54 C-terminal" evidence="8">
    <location>
        <begin position="800"/>
        <end position="933"/>
    </location>
</feature>
<dbReference type="Proteomes" id="UP000327013">
    <property type="component" value="Unassembled WGS sequence"/>
</dbReference>